<comment type="similarity">
    <text evidence="2 10">Belongs to the ExbD/TolR family.</text>
</comment>
<evidence type="ECO:0000256" key="7">
    <source>
        <dbReference type="ARBA" id="ARBA00022989"/>
    </source>
</evidence>
<dbReference type="Pfam" id="PF02472">
    <property type="entry name" value="ExbD"/>
    <property type="match status" value="1"/>
</dbReference>
<accession>A0ABQ6E3K5</accession>
<dbReference type="PANTHER" id="PTHR30558">
    <property type="entry name" value="EXBD MEMBRANE COMPONENT OF PMF-DRIVEN MACROMOLECULE IMPORT SYSTEM"/>
    <property type="match status" value="1"/>
</dbReference>
<keyword evidence="9 10" id="KW-0131">Cell cycle</keyword>
<protein>
    <recommendedName>
        <fullName evidence="10">Tol-Pal system protein TolR</fullName>
    </recommendedName>
</protein>
<dbReference type="EMBL" id="BSPQ01000016">
    <property type="protein sequence ID" value="GLS91961.1"/>
    <property type="molecule type" value="Genomic_DNA"/>
</dbReference>
<keyword evidence="12" id="KW-1185">Reference proteome</keyword>
<evidence type="ECO:0000256" key="4">
    <source>
        <dbReference type="ARBA" id="ARBA00022519"/>
    </source>
</evidence>
<keyword evidence="4 10" id="KW-0997">Cell inner membrane</keyword>
<keyword evidence="5 10" id="KW-0132">Cell division</keyword>
<proteinExistence type="inferred from homology"/>
<evidence type="ECO:0000256" key="8">
    <source>
        <dbReference type="ARBA" id="ARBA00023136"/>
    </source>
</evidence>
<evidence type="ECO:0000256" key="3">
    <source>
        <dbReference type="ARBA" id="ARBA00022475"/>
    </source>
</evidence>
<comment type="subcellular location">
    <subcellularLocation>
        <location evidence="10">Cell inner membrane</location>
        <topology evidence="10">Single-pass membrane protein</topology>
    </subcellularLocation>
    <subcellularLocation>
        <location evidence="1">Cell membrane</location>
        <topology evidence="1">Single-pass membrane protein</topology>
    </subcellularLocation>
</comment>
<keyword evidence="7 10" id="KW-1133">Transmembrane helix</keyword>
<evidence type="ECO:0000256" key="1">
    <source>
        <dbReference type="ARBA" id="ARBA00004162"/>
    </source>
</evidence>
<dbReference type="HAMAP" id="MF_02203">
    <property type="entry name" value="TolR"/>
    <property type="match status" value="1"/>
</dbReference>
<evidence type="ECO:0000256" key="2">
    <source>
        <dbReference type="ARBA" id="ARBA00005811"/>
    </source>
</evidence>
<comment type="caution">
    <text evidence="11">The sequence shown here is derived from an EMBL/GenBank/DDBJ whole genome shotgun (WGS) entry which is preliminary data.</text>
</comment>
<gene>
    <name evidence="10 11" type="primary">tolR</name>
    <name evidence="11" type="ORF">GCM10007916_30310</name>
</gene>
<keyword evidence="3 10" id="KW-1003">Cell membrane</keyword>
<dbReference type="NCBIfam" id="TIGR02801">
    <property type="entry name" value="tolR"/>
    <property type="match status" value="1"/>
</dbReference>
<keyword evidence="6 10" id="KW-0812">Transmembrane</keyword>
<name>A0ABQ6E3K5_9GAMM</name>
<dbReference type="PANTHER" id="PTHR30558:SF7">
    <property type="entry name" value="TOL-PAL SYSTEM PROTEIN TOLR"/>
    <property type="match status" value="1"/>
</dbReference>
<dbReference type="Proteomes" id="UP001157353">
    <property type="component" value="Unassembled WGS sequence"/>
</dbReference>
<sequence>MQYSYRRPRRKIVAEINVVPYIDVMLVLLIIFMATAATVTLGVKVDLPQSTAEALPTDSKPPLIASIDKQGLYYLDVGESGDTSLTAQEMSALVKAQLVADKDAQFVVKGDGDVPYKRVVELMVLLQESGVPSLGLMTEPVENEK</sequence>
<evidence type="ECO:0000256" key="10">
    <source>
        <dbReference type="HAMAP-Rule" id="MF_02203"/>
    </source>
</evidence>
<evidence type="ECO:0000256" key="6">
    <source>
        <dbReference type="ARBA" id="ARBA00022692"/>
    </source>
</evidence>
<dbReference type="Gene3D" id="3.30.420.270">
    <property type="match status" value="1"/>
</dbReference>
<keyword evidence="8 10" id="KW-0472">Membrane</keyword>
<feature type="transmembrane region" description="Helical" evidence="10">
    <location>
        <begin position="21"/>
        <end position="43"/>
    </location>
</feature>
<dbReference type="InterPro" id="IPR003400">
    <property type="entry name" value="ExbD"/>
</dbReference>
<reference evidence="12" key="1">
    <citation type="journal article" date="2019" name="Int. J. Syst. Evol. Microbiol.">
        <title>The Global Catalogue of Microorganisms (GCM) 10K type strain sequencing project: providing services to taxonomists for standard genome sequencing and annotation.</title>
        <authorList>
            <consortium name="The Broad Institute Genomics Platform"/>
            <consortium name="The Broad Institute Genome Sequencing Center for Infectious Disease"/>
            <person name="Wu L."/>
            <person name="Ma J."/>
        </authorList>
    </citation>
    <scope>NUCLEOTIDE SEQUENCE [LARGE SCALE GENOMIC DNA]</scope>
    <source>
        <strain evidence="12">NBRC 103166</strain>
    </source>
</reference>
<comment type="function">
    <text evidence="10">Part of the Tol-Pal system, which plays a role in outer membrane invagination during cell division and is important for maintaining outer membrane integrity.</text>
</comment>
<dbReference type="InterPro" id="IPR014168">
    <property type="entry name" value="Tol-Pal_TolR"/>
</dbReference>
<organism evidence="11 12">
    <name type="scientific">Psychromonas marina</name>
    <dbReference type="NCBI Taxonomy" id="88364"/>
    <lineage>
        <taxon>Bacteria</taxon>
        <taxon>Pseudomonadati</taxon>
        <taxon>Pseudomonadota</taxon>
        <taxon>Gammaproteobacteria</taxon>
        <taxon>Alteromonadales</taxon>
        <taxon>Psychromonadaceae</taxon>
        <taxon>Psychromonas</taxon>
    </lineage>
</organism>
<evidence type="ECO:0000256" key="5">
    <source>
        <dbReference type="ARBA" id="ARBA00022618"/>
    </source>
</evidence>
<evidence type="ECO:0000313" key="11">
    <source>
        <dbReference type="EMBL" id="GLS91961.1"/>
    </source>
</evidence>
<comment type="subunit">
    <text evidence="10">The Tol-Pal system is composed of five core proteins: the inner membrane proteins TolA, TolQ and TolR, the periplasmic protein TolB and the outer membrane protein Pal. They form a network linking the inner and outer membranes and the peptidoglycan layer.</text>
</comment>
<evidence type="ECO:0000256" key="9">
    <source>
        <dbReference type="ARBA" id="ARBA00023306"/>
    </source>
</evidence>
<dbReference type="RefSeq" id="WP_284205052.1">
    <property type="nucleotide sequence ID" value="NZ_BSPQ01000016.1"/>
</dbReference>
<evidence type="ECO:0000313" key="12">
    <source>
        <dbReference type="Proteomes" id="UP001157353"/>
    </source>
</evidence>